<keyword evidence="1" id="KW-1133">Transmembrane helix</keyword>
<dbReference type="EMBL" id="CP097095">
    <property type="protein sequence ID" value="UQF80062.1"/>
    <property type="molecule type" value="Genomic_DNA"/>
</dbReference>
<reference evidence="2" key="1">
    <citation type="submission" date="2022-05" db="EMBL/GenBank/DDBJ databases">
        <title>Using nanopore sequencing to obtain complete genomes from saliva samples.</title>
        <authorList>
            <person name="Baker J.L."/>
        </authorList>
    </citation>
    <scope>NUCLEOTIDE SEQUENCE</scope>
    <source>
        <strain evidence="2">JCVI-JB-Ag32</strain>
    </source>
</reference>
<name>A0A9E7AMP3_9ACTO</name>
<proteinExistence type="predicted"/>
<feature type="transmembrane region" description="Helical" evidence="1">
    <location>
        <begin position="166"/>
        <end position="182"/>
    </location>
</feature>
<evidence type="ECO:0000313" key="2">
    <source>
        <dbReference type="EMBL" id="UQF80062.1"/>
    </source>
</evidence>
<dbReference type="Proteomes" id="UP000830236">
    <property type="component" value="Chromosome"/>
</dbReference>
<sequence length="228" mass="26025">MSCRKENEWTRKNADGLAISESLLQSAYSGYPLDLQSSQGKQMSSDKRPDAKKNAMITRILEDSDYLDTLEPPYDDNVVQLIENISGFIQKIRFCGKTTLSDTEALAVLRQEAPQLYKLYAKVLGPDVVNEAEVNRVPRELASGFLERTKWQLAEEVIVKVERREIWFNLIALIVFLLLFVYDVYVKAFWLAGPVGIIVVILLVRLFKVFNSFKKHKELFARKLGGSC</sequence>
<dbReference type="AlphaFoldDB" id="A0A9E7AMP3"/>
<gene>
    <name evidence="2" type="ORF">M3I41_01935</name>
</gene>
<keyword evidence="1" id="KW-0472">Membrane</keyword>
<accession>A0A9E7AMP3</accession>
<protein>
    <submittedName>
        <fullName evidence="2">Uncharacterized protein</fullName>
    </submittedName>
</protein>
<organism evidence="2 3">
    <name type="scientific">Actinomyces graevenitzii</name>
    <dbReference type="NCBI Taxonomy" id="55565"/>
    <lineage>
        <taxon>Bacteria</taxon>
        <taxon>Bacillati</taxon>
        <taxon>Actinomycetota</taxon>
        <taxon>Actinomycetes</taxon>
        <taxon>Actinomycetales</taxon>
        <taxon>Actinomycetaceae</taxon>
        <taxon>Actinomyces</taxon>
    </lineage>
</organism>
<evidence type="ECO:0000313" key="3">
    <source>
        <dbReference type="Proteomes" id="UP000830236"/>
    </source>
</evidence>
<dbReference type="KEGG" id="agh:M3I41_01935"/>
<feature type="transmembrane region" description="Helical" evidence="1">
    <location>
        <begin position="188"/>
        <end position="207"/>
    </location>
</feature>
<evidence type="ECO:0000256" key="1">
    <source>
        <dbReference type="SAM" id="Phobius"/>
    </source>
</evidence>
<keyword evidence="1" id="KW-0812">Transmembrane</keyword>